<feature type="transmembrane region" description="Helical" evidence="1">
    <location>
        <begin position="42"/>
        <end position="66"/>
    </location>
</feature>
<protein>
    <submittedName>
        <fullName evidence="2">Uncharacterized protein</fullName>
    </submittedName>
</protein>
<dbReference type="eggNOG" id="ENOG5030A3Z">
    <property type="taxonomic scope" value="Bacteria"/>
</dbReference>
<name>I7IVG4_9LACO</name>
<dbReference type="Proteomes" id="UP000009320">
    <property type="component" value="Unassembled WGS sequence"/>
</dbReference>
<organism evidence="2 3">
    <name type="scientific">Lactobacillus hominis DSM 23910 = CRBIP 24.179</name>
    <dbReference type="NCBI Taxonomy" id="1423758"/>
    <lineage>
        <taxon>Bacteria</taxon>
        <taxon>Bacillati</taxon>
        <taxon>Bacillota</taxon>
        <taxon>Bacilli</taxon>
        <taxon>Lactobacillales</taxon>
        <taxon>Lactobacillaceae</taxon>
        <taxon>Lactobacillus</taxon>
    </lineage>
</organism>
<dbReference type="OrthoDB" id="2325796at2"/>
<evidence type="ECO:0000313" key="3">
    <source>
        <dbReference type="Proteomes" id="UP000009320"/>
    </source>
</evidence>
<keyword evidence="1" id="KW-0472">Membrane</keyword>
<proteinExistence type="predicted"/>
<evidence type="ECO:0000256" key="1">
    <source>
        <dbReference type="SAM" id="Phobius"/>
    </source>
</evidence>
<gene>
    <name evidence="2" type="ORF">BN55_07510</name>
</gene>
<reference evidence="2 3" key="1">
    <citation type="submission" date="2012-06" db="EMBL/GenBank/DDBJ databases">
        <title>Draft Genome Sequence of Lactobacillus hominis Strain CRBIP 24.179T, isolated from human intestine.</title>
        <authorList>
            <person name="Cousin S."/>
            <person name="Ma L."/>
            <person name="Bizet C."/>
            <person name="Loux V."/>
            <person name="Bouchier C."/>
            <person name="Clermont D."/>
            <person name="Creno S."/>
        </authorList>
    </citation>
    <scope>NUCLEOTIDE SEQUENCE [LARGE SCALE GENOMIC DNA]</scope>
    <source>
        <strain evidence="3">CRBIP 24.179T</strain>
    </source>
</reference>
<accession>I7IVG4</accession>
<keyword evidence="1" id="KW-1133">Transmembrane helix</keyword>
<feature type="transmembrane region" description="Helical" evidence="1">
    <location>
        <begin position="6"/>
        <end position="22"/>
    </location>
</feature>
<dbReference type="GeneID" id="82846670"/>
<feature type="transmembrane region" description="Helical" evidence="1">
    <location>
        <begin position="72"/>
        <end position="90"/>
    </location>
</feature>
<evidence type="ECO:0000313" key="2">
    <source>
        <dbReference type="EMBL" id="CCI81398.1"/>
    </source>
</evidence>
<sequence length="126" mass="14663">MQDWPLTISCLIAMGAGFFELYRTFRFYKYDKKSKSIAAAPYVIYFGTFFSGIFIIVPVLFLMGITNPQIPRFLYIILGIILIIVATLMYRRGHQMSKKLSKDASNFAIWQIYLDKILITIQKNEQ</sequence>
<comment type="caution">
    <text evidence="2">The sequence shown here is derived from an EMBL/GenBank/DDBJ whole genome shotgun (WGS) entry which is preliminary data.</text>
</comment>
<keyword evidence="3" id="KW-1185">Reference proteome</keyword>
<dbReference type="RefSeq" id="WP_008470140.1">
    <property type="nucleotide sequence ID" value="NZ_AYZP01000012.1"/>
</dbReference>
<dbReference type="EMBL" id="CAKE01000002">
    <property type="protein sequence ID" value="CCI81398.1"/>
    <property type="molecule type" value="Genomic_DNA"/>
</dbReference>
<keyword evidence="1" id="KW-0812">Transmembrane</keyword>
<dbReference type="AlphaFoldDB" id="I7IVG4"/>